<dbReference type="Proteomes" id="UP001163828">
    <property type="component" value="Unassembled WGS sequence"/>
</dbReference>
<sequence length="85" mass="9903">MSSRVLHLRFLARSQANTDRVADSPFDLSEPAYAYLLFINCCNFSKTRCDRLMSECRIRCCKKLLPSCFAHRVLTNDPYHQQSNK</sequence>
<proteinExistence type="predicted"/>
<organism evidence="1 2">
    <name type="scientific">Lentinula boryana</name>
    <dbReference type="NCBI Taxonomy" id="40481"/>
    <lineage>
        <taxon>Eukaryota</taxon>
        <taxon>Fungi</taxon>
        <taxon>Dikarya</taxon>
        <taxon>Basidiomycota</taxon>
        <taxon>Agaricomycotina</taxon>
        <taxon>Agaricomycetes</taxon>
        <taxon>Agaricomycetidae</taxon>
        <taxon>Agaricales</taxon>
        <taxon>Marasmiineae</taxon>
        <taxon>Omphalotaceae</taxon>
        <taxon>Lentinula</taxon>
    </lineage>
</organism>
<evidence type="ECO:0000313" key="1">
    <source>
        <dbReference type="EMBL" id="KAJ3993339.1"/>
    </source>
</evidence>
<gene>
    <name evidence="1" type="ORF">F5050DRAFT_739164</name>
</gene>
<dbReference type="EMBL" id="MU790773">
    <property type="protein sequence ID" value="KAJ3993339.1"/>
    <property type="molecule type" value="Genomic_DNA"/>
</dbReference>
<evidence type="ECO:0008006" key="3">
    <source>
        <dbReference type="Google" id="ProtNLM"/>
    </source>
</evidence>
<accession>A0ABQ8Q3L9</accession>
<evidence type="ECO:0000313" key="2">
    <source>
        <dbReference type="Proteomes" id="UP001163828"/>
    </source>
</evidence>
<keyword evidence="2" id="KW-1185">Reference proteome</keyword>
<protein>
    <recommendedName>
        <fullName evidence="3">Secreted protein</fullName>
    </recommendedName>
</protein>
<name>A0ABQ8Q3L9_9AGAR</name>
<comment type="caution">
    <text evidence="1">The sequence shown here is derived from an EMBL/GenBank/DDBJ whole genome shotgun (WGS) entry which is preliminary data.</text>
</comment>
<reference evidence="1" key="1">
    <citation type="submission" date="2022-08" db="EMBL/GenBank/DDBJ databases">
        <authorList>
            <consortium name="DOE Joint Genome Institute"/>
            <person name="Min B."/>
            <person name="Riley R."/>
            <person name="Sierra-Patev S."/>
            <person name="Naranjo-Ortiz M."/>
            <person name="Looney B."/>
            <person name="Konkel Z."/>
            <person name="Slot J.C."/>
            <person name="Sakamoto Y."/>
            <person name="Steenwyk J.L."/>
            <person name="Rokas A."/>
            <person name="Carro J."/>
            <person name="Camarero S."/>
            <person name="Ferreira P."/>
            <person name="Molpeceres G."/>
            <person name="Ruiz-Duenas F.J."/>
            <person name="Serrano A."/>
            <person name="Henrissat B."/>
            <person name="Drula E."/>
            <person name="Hughes K.W."/>
            <person name="Mata J.L."/>
            <person name="Ishikawa N.K."/>
            <person name="Vargas-Isla R."/>
            <person name="Ushijima S."/>
            <person name="Smith C.A."/>
            <person name="Ahrendt S."/>
            <person name="Andreopoulos W."/>
            <person name="He G."/>
            <person name="Labutti K."/>
            <person name="Lipzen A."/>
            <person name="Ng V."/>
            <person name="Sandor L."/>
            <person name="Barry K."/>
            <person name="Martinez A.T."/>
            <person name="Xiao Y."/>
            <person name="Gibbons J.G."/>
            <person name="Terashima K."/>
            <person name="Hibbett D.S."/>
            <person name="Grigoriev I.V."/>
        </authorList>
    </citation>
    <scope>NUCLEOTIDE SEQUENCE</scope>
    <source>
        <strain evidence="1">TFB10827</strain>
    </source>
</reference>